<dbReference type="Gene3D" id="3.30.1490.480">
    <property type="entry name" value="Endolytic murein transglycosylase"/>
    <property type="match status" value="1"/>
</dbReference>
<evidence type="ECO:0000313" key="9">
    <source>
        <dbReference type="Proteomes" id="UP000034772"/>
    </source>
</evidence>
<comment type="catalytic activity">
    <reaction evidence="7">
        <text>a peptidoglycan chain = a peptidoglycan chain with N-acetyl-1,6-anhydromuramyl-[peptide] at the reducing end + a peptidoglycan chain with N-acetylglucosamine at the non-reducing end.</text>
        <dbReference type="EC" id="4.2.2.29"/>
    </reaction>
</comment>
<proteinExistence type="inferred from homology"/>
<comment type="subcellular location">
    <subcellularLocation>
        <location evidence="7">Cell membrane</location>
        <topology evidence="7">Single-pass membrane protein</topology>
    </subcellularLocation>
</comment>
<evidence type="ECO:0000256" key="3">
    <source>
        <dbReference type="ARBA" id="ARBA00022989"/>
    </source>
</evidence>
<dbReference type="GO" id="GO:0008932">
    <property type="term" value="F:lytic endotransglycosylase activity"/>
    <property type="evidence" value="ECO:0007669"/>
    <property type="project" value="UniProtKB-UniRule"/>
</dbReference>
<keyword evidence="6 7" id="KW-0961">Cell wall biogenesis/degradation</keyword>
<dbReference type="GO" id="GO:0071555">
    <property type="term" value="P:cell wall organization"/>
    <property type="evidence" value="ECO:0007669"/>
    <property type="project" value="UniProtKB-KW"/>
</dbReference>
<dbReference type="InterPro" id="IPR003770">
    <property type="entry name" value="MLTG-like"/>
</dbReference>
<evidence type="ECO:0000256" key="4">
    <source>
        <dbReference type="ARBA" id="ARBA00023136"/>
    </source>
</evidence>
<evidence type="ECO:0000256" key="1">
    <source>
        <dbReference type="ARBA" id="ARBA00022475"/>
    </source>
</evidence>
<dbReference type="PANTHER" id="PTHR30518">
    <property type="entry name" value="ENDOLYTIC MUREIN TRANSGLYCOSYLASE"/>
    <property type="match status" value="1"/>
</dbReference>
<protein>
    <recommendedName>
        <fullName evidence="7">Endolytic murein transglycosylase</fullName>
        <ecNumber evidence="7">4.2.2.29</ecNumber>
    </recommendedName>
    <alternativeName>
        <fullName evidence="7">Peptidoglycan lytic transglycosylase</fullName>
    </alternativeName>
    <alternativeName>
        <fullName evidence="7">Peptidoglycan polymerization terminase</fullName>
    </alternativeName>
</protein>
<dbReference type="EC" id="4.2.2.29" evidence="7"/>
<dbReference type="NCBIfam" id="TIGR00247">
    <property type="entry name" value="endolytic transglycosylase MltG"/>
    <property type="match status" value="1"/>
</dbReference>
<name>A0A0G1U0P0_9BACT</name>
<evidence type="ECO:0000313" key="8">
    <source>
        <dbReference type="EMBL" id="KKU87647.1"/>
    </source>
</evidence>
<reference evidence="8 9" key="1">
    <citation type="journal article" date="2015" name="Nature">
        <title>rRNA introns, odd ribosomes, and small enigmatic genomes across a large radiation of phyla.</title>
        <authorList>
            <person name="Brown C.T."/>
            <person name="Hug L.A."/>
            <person name="Thomas B.C."/>
            <person name="Sharon I."/>
            <person name="Castelle C.J."/>
            <person name="Singh A."/>
            <person name="Wilkins M.J."/>
            <person name="Williams K.H."/>
            <person name="Banfield J.F."/>
        </authorList>
    </citation>
    <scope>NUCLEOTIDE SEQUENCE [LARGE SCALE GENOMIC DNA]</scope>
</reference>
<accession>A0A0G1U0P0</accession>
<keyword evidence="4 7" id="KW-0472">Membrane</keyword>
<dbReference type="Proteomes" id="UP000034772">
    <property type="component" value="Unassembled WGS sequence"/>
</dbReference>
<comment type="caution">
    <text evidence="8">The sequence shown here is derived from an EMBL/GenBank/DDBJ whole genome shotgun (WGS) entry which is preliminary data.</text>
</comment>
<dbReference type="AlphaFoldDB" id="A0A0G1U0P0"/>
<keyword evidence="1 7" id="KW-1003">Cell membrane</keyword>
<dbReference type="HAMAP" id="MF_02065">
    <property type="entry name" value="MltG"/>
    <property type="match status" value="1"/>
</dbReference>
<keyword evidence="5 7" id="KW-0456">Lyase</keyword>
<evidence type="ECO:0000256" key="5">
    <source>
        <dbReference type="ARBA" id="ARBA00023239"/>
    </source>
</evidence>
<gene>
    <name evidence="7" type="primary">mltG</name>
    <name evidence="8" type="ORF">UY17_C0012G0006</name>
</gene>
<evidence type="ECO:0000256" key="2">
    <source>
        <dbReference type="ARBA" id="ARBA00022692"/>
    </source>
</evidence>
<organism evidence="8 9">
    <name type="scientific">Candidatus Beckwithbacteria bacterium GW2011_GWC2_47_9</name>
    <dbReference type="NCBI Taxonomy" id="1618373"/>
    <lineage>
        <taxon>Bacteria</taxon>
        <taxon>Candidatus Beckwithiibacteriota</taxon>
    </lineage>
</organism>
<comment type="function">
    <text evidence="7">Functions as a peptidoglycan terminase that cleaves nascent peptidoglycan strands endolytically to terminate their elongation.</text>
</comment>
<dbReference type="PATRIC" id="fig|1618373.3.peg.148"/>
<dbReference type="GO" id="GO:0009252">
    <property type="term" value="P:peptidoglycan biosynthetic process"/>
    <property type="evidence" value="ECO:0007669"/>
    <property type="project" value="UniProtKB-UniRule"/>
</dbReference>
<comment type="similarity">
    <text evidence="7">Belongs to the transglycosylase MltG family.</text>
</comment>
<keyword evidence="2 7" id="KW-0812">Transmembrane</keyword>
<evidence type="ECO:0000256" key="7">
    <source>
        <dbReference type="HAMAP-Rule" id="MF_02065"/>
    </source>
</evidence>
<dbReference type="Pfam" id="PF02618">
    <property type="entry name" value="YceG"/>
    <property type="match status" value="1"/>
</dbReference>
<keyword evidence="3 7" id="KW-1133">Transmembrane helix</keyword>
<evidence type="ECO:0000256" key="6">
    <source>
        <dbReference type="ARBA" id="ARBA00023316"/>
    </source>
</evidence>
<dbReference type="GO" id="GO:0005886">
    <property type="term" value="C:plasma membrane"/>
    <property type="evidence" value="ECO:0007669"/>
    <property type="project" value="UniProtKB-SubCell"/>
</dbReference>
<sequence>MTDQFSPNTPPSRFSFLKTKRSIAVGIGVAIIAVGALVWYVSYNSQFDAPQANAEPEQFTMPLGSGDFKELSALLKEKGFIKSEAGFKIAYFKYFKTNGIGITATTCVDCFVPGAYKISKSMTAWQVAETFKAGPYMKWVVIPEGLRKEQIADILANQLGWSEDAEKKWVTTYTSMNYDEIEGLYFPDTYLIPVDEEPLKVADRLRAKFNEKLQPYTQEALKQNIKWTTALKLASIVQREAAGKDDMPLIAGILWNRLLKDMKLEVDATVQYVRDDQIHYGEARYDKQPDSYTSEGTWWTPIKSEDKDIPSPYNTYRNKGLPPHPIDNPGIDAIKAVLYPEETECMFYLHDKSKTIHCAKTFEEHKENIATYLSD</sequence>
<dbReference type="EMBL" id="LCOZ01000012">
    <property type="protein sequence ID" value="KKU87647.1"/>
    <property type="molecule type" value="Genomic_DNA"/>
</dbReference>
<feature type="transmembrane region" description="Helical" evidence="7">
    <location>
        <begin position="23"/>
        <end position="41"/>
    </location>
</feature>
<feature type="site" description="Important for catalytic activity" evidence="7">
    <location>
        <position position="240"/>
    </location>
</feature>
<dbReference type="PANTHER" id="PTHR30518:SF2">
    <property type="entry name" value="ENDOLYTIC MUREIN TRANSGLYCOSYLASE"/>
    <property type="match status" value="1"/>
</dbReference>